<evidence type="ECO:0000313" key="2">
    <source>
        <dbReference type="Proteomes" id="UP001595828"/>
    </source>
</evidence>
<evidence type="ECO:0000313" key="1">
    <source>
        <dbReference type="EMBL" id="MFC4293815.1"/>
    </source>
</evidence>
<dbReference type="RefSeq" id="WP_379537297.1">
    <property type="nucleotide sequence ID" value="NZ_JBHSDR010000003.1"/>
</dbReference>
<dbReference type="Proteomes" id="UP001595828">
    <property type="component" value="Unassembled WGS sequence"/>
</dbReference>
<dbReference type="Gene3D" id="1.10.10.1150">
    <property type="entry name" value="Coenzyme PQQ synthesis protein D (PqqD)"/>
    <property type="match status" value="1"/>
</dbReference>
<gene>
    <name evidence="1" type="ORF">ACFO0A_01950</name>
</gene>
<keyword evidence="2" id="KW-1185">Reference proteome</keyword>
<comment type="caution">
    <text evidence="1">The sequence shown here is derived from an EMBL/GenBank/DDBJ whole genome shotgun (WGS) entry which is preliminary data.</text>
</comment>
<organism evidence="1 2">
    <name type="scientific">Novosphingobium tardum</name>
    <dbReference type="NCBI Taxonomy" id="1538021"/>
    <lineage>
        <taxon>Bacteria</taxon>
        <taxon>Pseudomonadati</taxon>
        <taxon>Pseudomonadota</taxon>
        <taxon>Alphaproteobacteria</taxon>
        <taxon>Sphingomonadales</taxon>
        <taxon>Sphingomonadaceae</taxon>
        <taxon>Novosphingobium</taxon>
    </lineage>
</organism>
<dbReference type="Pfam" id="PF05402">
    <property type="entry name" value="PqqD"/>
    <property type="match status" value="1"/>
</dbReference>
<proteinExistence type="predicted"/>
<accession>A0ABV8RMQ7</accession>
<reference evidence="2" key="1">
    <citation type="journal article" date="2019" name="Int. J. Syst. Evol. Microbiol.">
        <title>The Global Catalogue of Microorganisms (GCM) 10K type strain sequencing project: providing services to taxonomists for standard genome sequencing and annotation.</title>
        <authorList>
            <consortium name="The Broad Institute Genomics Platform"/>
            <consortium name="The Broad Institute Genome Sequencing Center for Infectious Disease"/>
            <person name="Wu L."/>
            <person name="Ma J."/>
        </authorList>
    </citation>
    <scope>NUCLEOTIDE SEQUENCE [LARGE SCALE GENOMIC DNA]</scope>
    <source>
        <strain evidence="2">CGMCC 1.12989</strain>
    </source>
</reference>
<dbReference type="EMBL" id="JBHSDR010000003">
    <property type="protein sequence ID" value="MFC4293815.1"/>
    <property type="molecule type" value="Genomic_DNA"/>
</dbReference>
<dbReference type="InterPro" id="IPR041881">
    <property type="entry name" value="PqqD_sf"/>
</dbReference>
<sequence length="89" mass="9704">MTKVLAKNIDRFVETEIDEETVVMDLESGSFFSLRESARAIWLLIDGTRSRDAILAALAAEYEAPEAELAIDLDGFIATLREAGLITGG</sequence>
<dbReference type="InterPro" id="IPR008792">
    <property type="entry name" value="PQQD"/>
</dbReference>
<name>A0ABV8RMQ7_9SPHN</name>
<protein>
    <submittedName>
        <fullName evidence="1">PqqD family protein</fullName>
    </submittedName>
</protein>